<dbReference type="InterPro" id="IPR051566">
    <property type="entry name" value="CNKSR"/>
</dbReference>
<evidence type="ECO:0000313" key="4">
    <source>
        <dbReference type="Proteomes" id="UP000319801"/>
    </source>
</evidence>
<keyword evidence="3" id="KW-0418">Kinase</keyword>
<evidence type="ECO:0000259" key="2">
    <source>
        <dbReference type="PROSITE" id="PS50106"/>
    </source>
</evidence>
<dbReference type="Gene3D" id="2.30.29.30">
    <property type="entry name" value="Pleckstrin-homology domain (PH domain)/Phosphotyrosine-binding domain (PTB)"/>
    <property type="match status" value="1"/>
</dbReference>
<evidence type="ECO:0000256" key="1">
    <source>
        <dbReference type="SAM" id="MobiDB-lite"/>
    </source>
</evidence>
<dbReference type="Pfam" id="PF00169">
    <property type="entry name" value="PH"/>
    <property type="match status" value="1"/>
</dbReference>
<dbReference type="Gene3D" id="2.30.42.10">
    <property type="match status" value="1"/>
</dbReference>
<dbReference type="InterPro" id="IPR011993">
    <property type="entry name" value="PH-like_dom_sf"/>
</dbReference>
<dbReference type="InterPro" id="IPR036034">
    <property type="entry name" value="PDZ_sf"/>
</dbReference>
<organism evidence="3 4">
    <name type="scientific">Bagarius yarrelli</name>
    <name type="common">Goonch</name>
    <name type="synonym">Bagrus yarrelli</name>
    <dbReference type="NCBI Taxonomy" id="175774"/>
    <lineage>
        <taxon>Eukaryota</taxon>
        <taxon>Metazoa</taxon>
        <taxon>Chordata</taxon>
        <taxon>Craniata</taxon>
        <taxon>Vertebrata</taxon>
        <taxon>Euteleostomi</taxon>
        <taxon>Actinopterygii</taxon>
        <taxon>Neopterygii</taxon>
        <taxon>Teleostei</taxon>
        <taxon>Ostariophysi</taxon>
        <taxon>Siluriformes</taxon>
        <taxon>Sisoridae</taxon>
        <taxon>Sisorinae</taxon>
        <taxon>Bagarius</taxon>
    </lineage>
</organism>
<name>A0A556V4G3_BAGYA</name>
<dbReference type="GO" id="GO:0016301">
    <property type="term" value="F:kinase activity"/>
    <property type="evidence" value="ECO:0007669"/>
    <property type="project" value="UniProtKB-KW"/>
</dbReference>
<accession>A0A556V4G3</accession>
<dbReference type="SMART" id="SM00228">
    <property type="entry name" value="PDZ"/>
    <property type="match status" value="1"/>
</dbReference>
<dbReference type="AlphaFoldDB" id="A0A556V4G3"/>
<evidence type="ECO:0000313" key="3">
    <source>
        <dbReference type="EMBL" id="TSU37077.1"/>
    </source>
</evidence>
<feature type="compositionally biased region" description="Basic and acidic residues" evidence="1">
    <location>
        <begin position="298"/>
        <end position="312"/>
    </location>
</feature>
<comment type="caution">
    <text evidence="3">The sequence shown here is derived from an EMBL/GenBank/DDBJ whole genome shotgun (WGS) entry which is preliminary data.</text>
</comment>
<dbReference type="PANTHER" id="PTHR12844">
    <property type="entry name" value="CONNECTOR ENCHANCER OF KINASE SUPPRESSOR OF RAS"/>
    <property type="match status" value="1"/>
</dbReference>
<feature type="region of interest" description="Disordered" evidence="1">
    <location>
        <begin position="279"/>
        <end position="338"/>
    </location>
</feature>
<dbReference type="CDD" id="cd06748">
    <property type="entry name" value="PDZ_CNK1_2_3-like"/>
    <property type="match status" value="1"/>
</dbReference>
<feature type="compositionally biased region" description="Basic and acidic residues" evidence="1">
    <location>
        <begin position="111"/>
        <end position="128"/>
    </location>
</feature>
<proteinExistence type="predicted"/>
<dbReference type="SMART" id="SM00233">
    <property type="entry name" value="PH"/>
    <property type="match status" value="1"/>
</dbReference>
<dbReference type="EMBL" id="VCAZ01000117">
    <property type="protein sequence ID" value="TSU37077.1"/>
    <property type="molecule type" value="Genomic_DNA"/>
</dbReference>
<feature type="domain" description="PDZ" evidence="2">
    <location>
        <begin position="32"/>
        <end position="102"/>
    </location>
</feature>
<gene>
    <name evidence="3" type="ORF">Baya_12901</name>
</gene>
<protein>
    <submittedName>
        <fullName evidence="3">Connector enhancer of kinase suppressor of ras 1</fullName>
    </submittedName>
</protein>
<dbReference type="PROSITE" id="PS50106">
    <property type="entry name" value="PDZ"/>
    <property type="match status" value="1"/>
</dbReference>
<dbReference type="Proteomes" id="UP000319801">
    <property type="component" value="Unassembled WGS sequence"/>
</dbReference>
<dbReference type="SUPFAM" id="SSF50729">
    <property type="entry name" value="PH domain-like"/>
    <property type="match status" value="1"/>
</dbReference>
<dbReference type="InterPro" id="IPR001849">
    <property type="entry name" value="PH_domain"/>
</dbReference>
<keyword evidence="3" id="KW-0808">Transferase</keyword>
<dbReference type="OrthoDB" id="2157866at2759"/>
<feature type="compositionally biased region" description="Basic and acidic residues" evidence="1">
    <location>
        <begin position="320"/>
        <end position="338"/>
    </location>
</feature>
<keyword evidence="4" id="KW-1185">Reference proteome</keyword>
<dbReference type="PANTHER" id="PTHR12844:SF10">
    <property type="entry name" value="CONNECTOR ENHANCER OF KINASE SUPPRESSOR OF RAS 1"/>
    <property type="match status" value="1"/>
</dbReference>
<dbReference type="SUPFAM" id="SSF50156">
    <property type="entry name" value="PDZ domain-like"/>
    <property type="match status" value="1"/>
</dbReference>
<sequence length="338" mass="39148">MSIQSRWRVNTYSGHKATNLPNPELQLVLDLIGIEITSTPSSQHYVTGTVAEFSTDSTEKILSGDEVIKVNDQIVVGWSRKNLVAKLQENPNGVSLLLRRLPTLSVKHKDKPTQQKEEKEEDGKRLSEFERAPTSVRSYSFRAAVSPELKGPEELPFDGLDGSTQTALSRRRVSCRELGLPDCDGWLWKKRKETSVFMTQKWQRFWFVLKGVTIYWYTSQQEEKAVGMVKIGSYSIESAGEHKRKYVFKMCHPRFQNFFFAADNVSDMSKGRLTFAAPCKEENPHGEDKKVEKKKTVKKESTEGKEIIEKEGRKIKKERRKMENERRKKEREERKKRK</sequence>
<feature type="compositionally biased region" description="Basic and acidic residues" evidence="1">
    <location>
        <begin position="279"/>
        <end position="291"/>
    </location>
</feature>
<reference evidence="3 4" key="1">
    <citation type="journal article" date="2019" name="Genome Biol. Evol.">
        <title>Whole-Genome Sequencing of the Giant Devil Catfish, Bagarius yarrelli.</title>
        <authorList>
            <person name="Jiang W."/>
            <person name="Lv Y."/>
            <person name="Cheng L."/>
            <person name="Yang K."/>
            <person name="Chao B."/>
            <person name="Wang X."/>
            <person name="Li Y."/>
            <person name="Pan X."/>
            <person name="You X."/>
            <person name="Zhang Y."/>
            <person name="Yang J."/>
            <person name="Li J."/>
            <person name="Zhang X."/>
            <person name="Liu S."/>
            <person name="Sun C."/>
            <person name="Yang J."/>
            <person name="Shi Q."/>
        </authorList>
    </citation>
    <scope>NUCLEOTIDE SEQUENCE [LARGE SCALE GENOMIC DNA]</scope>
    <source>
        <strain evidence="3">JWS20170419001</strain>
        <tissue evidence="3">Muscle</tissue>
    </source>
</reference>
<feature type="region of interest" description="Disordered" evidence="1">
    <location>
        <begin position="107"/>
        <end position="128"/>
    </location>
</feature>
<dbReference type="InterPro" id="IPR001478">
    <property type="entry name" value="PDZ"/>
</dbReference>